<gene>
    <name evidence="1" type="ORF">YA0852_04425</name>
</gene>
<accession>A0ABS0UG31</accession>
<dbReference type="RefSeq" id="WP_043156315.1">
    <property type="nucleotide sequence ID" value="NZ_JAEIKU010000027.1"/>
</dbReference>
<sequence>MAEPSTMNVILHAPTPDALERARNNAANLKREVPDADVRIVANAEAVAAALDDPRPDTDALTWLCPNTLARSGRKKRVPLQVLEQPAVLEIVRAQQQGWIYIRS</sequence>
<comment type="caution">
    <text evidence="1">The sequence shown here is derived from an EMBL/GenBank/DDBJ whole genome shotgun (WGS) entry which is preliminary data.</text>
</comment>
<proteinExistence type="predicted"/>
<evidence type="ECO:0000313" key="2">
    <source>
        <dbReference type="Proteomes" id="UP000648914"/>
    </source>
</evidence>
<dbReference type="Proteomes" id="UP000648914">
    <property type="component" value="Unassembled WGS sequence"/>
</dbReference>
<dbReference type="SUPFAM" id="SSF75169">
    <property type="entry name" value="DsrEFH-like"/>
    <property type="match status" value="1"/>
</dbReference>
<dbReference type="Gene3D" id="3.40.1260.10">
    <property type="entry name" value="DsrEFH-like"/>
    <property type="match status" value="1"/>
</dbReference>
<evidence type="ECO:0008006" key="3">
    <source>
        <dbReference type="Google" id="ProtNLM"/>
    </source>
</evidence>
<keyword evidence="2" id="KW-1185">Reference proteome</keyword>
<reference evidence="1 2" key="1">
    <citation type="submission" date="2020-12" db="EMBL/GenBank/DDBJ databases">
        <title>Comparative genomic insights into the epidemiology and virulence of plant pathogenic Pseudomonads from Turkey.</title>
        <authorList>
            <person name="Dillon M."/>
            <person name="Ruiz-Bedoya T."/>
            <person name="Bendalovic-Torma C."/>
            <person name="Guttman K.M."/>
            <person name="Kwak H."/>
            <person name="Middleton M.A."/>
            <person name="Wang P.W."/>
            <person name="Horuz S."/>
            <person name="Aysan Y."/>
            <person name="Guttman D.S."/>
        </authorList>
    </citation>
    <scope>NUCLEOTIDE SEQUENCE [LARGE SCALE GENOMIC DNA]</scope>
    <source>
        <strain evidence="1 2">S5_IA_2b</strain>
    </source>
</reference>
<evidence type="ECO:0000313" key="1">
    <source>
        <dbReference type="EMBL" id="MBI6563363.1"/>
    </source>
</evidence>
<protein>
    <recommendedName>
        <fullName evidence="3">Intracellular sulfur oxidation DsrE/DsrF family protein</fullName>
    </recommendedName>
</protein>
<dbReference type="InterPro" id="IPR027396">
    <property type="entry name" value="DsrEFH-like"/>
</dbReference>
<name>A0ABS0UG31_9PSED</name>
<organism evidence="1 2">
    <name type="scientific">Pseudomonas synxantha</name>
    <dbReference type="NCBI Taxonomy" id="47883"/>
    <lineage>
        <taxon>Bacteria</taxon>
        <taxon>Pseudomonadati</taxon>
        <taxon>Pseudomonadota</taxon>
        <taxon>Gammaproteobacteria</taxon>
        <taxon>Pseudomonadales</taxon>
        <taxon>Pseudomonadaceae</taxon>
        <taxon>Pseudomonas</taxon>
    </lineage>
</organism>
<dbReference type="EMBL" id="JAEILG010000008">
    <property type="protein sequence ID" value="MBI6563363.1"/>
    <property type="molecule type" value="Genomic_DNA"/>
</dbReference>